<feature type="compositionally biased region" description="Low complexity" evidence="1">
    <location>
        <begin position="41"/>
        <end position="64"/>
    </location>
</feature>
<feature type="compositionally biased region" description="Basic residues" evidence="1">
    <location>
        <begin position="22"/>
        <end position="39"/>
    </location>
</feature>
<gene>
    <name evidence="2" type="primary">HaOG202133</name>
    <name evidence="2" type="ORF">B5X24_HaOG202133</name>
</gene>
<dbReference type="PANTHER" id="PTHR34239">
    <property type="entry name" value="APPLE DOMAIN-CONTAINING PROTEIN"/>
    <property type="match status" value="1"/>
</dbReference>
<feature type="compositionally biased region" description="Polar residues" evidence="1">
    <location>
        <begin position="315"/>
        <end position="330"/>
    </location>
</feature>
<organism evidence="2 3">
    <name type="scientific">Helicoverpa armigera</name>
    <name type="common">Cotton bollworm</name>
    <name type="synonym">Heliothis armigera</name>
    <dbReference type="NCBI Taxonomy" id="29058"/>
    <lineage>
        <taxon>Eukaryota</taxon>
        <taxon>Metazoa</taxon>
        <taxon>Ecdysozoa</taxon>
        <taxon>Arthropoda</taxon>
        <taxon>Hexapoda</taxon>
        <taxon>Insecta</taxon>
        <taxon>Pterygota</taxon>
        <taxon>Neoptera</taxon>
        <taxon>Endopterygota</taxon>
        <taxon>Lepidoptera</taxon>
        <taxon>Glossata</taxon>
        <taxon>Ditrysia</taxon>
        <taxon>Noctuoidea</taxon>
        <taxon>Noctuidae</taxon>
        <taxon>Heliothinae</taxon>
        <taxon>Helicoverpa</taxon>
    </lineage>
</organism>
<name>A0A2W1BTS1_HELAM</name>
<feature type="region of interest" description="Disordered" evidence="1">
    <location>
        <begin position="22"/>
        <end position="80"/>
    </location>
</feature>
<accession>A0A2W1BTS1</accession>
<keyword evidence="3" id="KW-1185">Reference proteome</keyword>
<sequence>MGKRTRSNTDDYEEIARKVKKLNRKLMRARHQQKDRRRNLSSSSSGSDASSSSSSSSASSASPRSRSRARLSPPPIQEPLCIEDVPRYGIEEGVPMASTSAAAATVDVETRPTVTAAVDTLPTTIKAGSLPSEPSIEQELDEDLLKILGVDPSQQRLYGKDIQPDLAIRLQHVATSGLSKETRKELTDRYLLPGNCTLVDAPALNPEIKAAIPEAVFKRDKAIELKQKQLSSVASCLGEAISTLMSQPIRDTALIQTLMDGSKLLCDAQHADSLTRRNFILNNLKKELKDQLAATKIDKLLFSEELSNTLKTAKAISQSSADMKPQTTKNPVKRSQKPVKNYLNWRAPPPNQARPRGSQRTKEPVKNRQENSSKRSSNPASTRSRRR</sequence>
<dbReference type="PANTHER" id="PTHR34239:SF2">
    <property type="entry name" value="TRANSPOSABLE ELEMENT P TRANSPOSASE_THAP9 CONSERVED DOMAIN-CONTAINING PROTEIN"/>
    <property type="match status" value="1"/>
</dbReference>
<feature type="compositionally biased region" description="Basic and acidic residues" evidence="1">
    <location>
        <begin position="360"/>
        <end position="373"/>
    </location>
</feature>
<evidence type="ECO:0000313" key="2">
    <source>
        <dbReference type="EMBL" id="PZC78468.1"/>
    </source>
</evidence>
<dbReference type="EMBL" id="KZ149902">
    <property type="protein sequence ID" value="PZC78468.1"/>
    <property type="molecule type" value="Genomic_DNA"/>
</dbReference>
<dbReference type="OrthoDB" id="7701249at2759"/>
<dbReference type="AlphaFoldDB" id="A0A2W1BTS1"/>
<proteinExistence type="predicted"/>
<evidence type="ECO:0000256" key="1">
    <source>
        <dbReference type="SAM" id="MobiDB-lite"/>
    </source>
</evidence>
<evidence type="ECO:0000313" key="3">
    <source>
        <dbReference type="Proteomes" id="UP000249218"/>
    </source>
</evidence>
<feature type="region of interest" description="Disordered" evidence="1">
    <location>
        <begin position="315"/>
        <end position="387"/>
    </location>
</feature>
<protein>
    <submittedName>
        <fullName evidence="2">Uncharacterized protein</fullName>
    </submittedName>
</protein>
<dbReference type="Proteomes" id="UP000249218">
    <property type="component" value="Unassembled WGS sequence"/>
</dbReference>
<feature type="compositionally biased region" description="Polar residues" evidence="1">
    <location>
        <begin position="374"/>
        <end position="387"/>
    </location>
</feature>
<reference evidence="2 3" key="1">
    <citation type="journal article" date="2017" name="BMC Biol.">
        <title>Genomic innovations, transcriptional plasticity and gene loss underlying the evolution and divergence of two highly polyphagous and invasive Helicoverpa pest species.</title>
        <authorList>
            <person name="Pearce S.L."/>
            <person name="Clarke D.F."/>
            <person name="East P.D."/>
            <person name="Elfekih S."/>
            <person name="Gordon K.H."/>
            <person name="Jermiin L.S."/>
            <person name="McGaughran A."/>
            <person name="Oakeshott J.G."/>
            <person name="Papanikolaou A."/>
            <person name="Perera O.P."/>
            <person name="Rane R.V."/>
            <person name="Richards S."/>
            <person name="Tay W.T."/>
            <person name="Walsh T.K."/>
            <person name="Anderson A."/>
            <person name="Anderson C.J."/>
            <person name="Asgari S."/>
            <person name="Board P.G."/>
            <person name="Bretschneider A."/>
            <person name="Campbell P.M."/>
            <person name="Chertemps T."/>
            <person name="Christeller J.T."/>
            <person name="Coppin C.W."/>
            <person name="Downes S.J."/>
            <person name="Duan G."/>
            <person name="Farnsworth C.A."/>
            <person name="Good R.T."/>
            <person name="Han L.B."/>
            <person name="Han Y.C."/>
            <person name="Hatje K."/>
            <person name="Horne I."/>
            <person name="Huang Y.P."/>
            <person name="Hughes D.S."/>
            <person name="Jacquin-Joly E."/>
            <person name="James W."/>
            <person name="Jhangiani S."/>
            <person name="Kollmar M."/>
            <person name="Kuwar S.S."/>
            <person name="Li S."/>
            <person name="Liu N.Y."/>
            <person name="Maibeche M.T."/>
            <person name="Miller J.R."/>
            <person name="Montagne N."/>
            <person name="Perry T."/>
            <person name="Qu J."/>
            <person name="Song S.V."/>
            <person name="Sutton G.G."/>
            <person name="Vogel H."/>
            <person name="Walenz B.P."/>
            <person name="Xu W."/>
            <person name="Zhang H.J."/>
            <person name="Zou Z."/>
            <person name="Batterham P."/>
            <person name="Edwards O.R."/>
            <person name="Feyereisen R."/>
            <person name="Gibbs R.A."/>
            <person name="Heckel D.G."/>
            <person name="McGrath A."/>
            <person name="Robin C."/>
            <person name="Scherer S.E."/>
            <person name="Worley K.C."/>
            <person name="Wu Y.D."/>
        </authorList>
    </citation>
    <scope>NUCLEOTIDE SEQUENCE [LARGE SCALE GENOMIC DNA]</scope>
    <source>
        <strain evidence="2">Harm_GR_Male_#8</strain>
        <tissue evidence="2">Whole organism</tissue>
    </source>
</reference>